<evidence type="ECO:0000256" key="1">
    <source>
        <dbReference type="SAM" id="MobiDB-lite"/>
    </source>
</evidence>
<feature type="compositionally biased region" description="Basic and acidic residues" evidence="1">
    <location>
        <begin position="1"/>
        <end position="14"/>
    </location>
</feature>
<evidence type="ECO:0000313" key="3">
    <source>
        <dbReference type="Proteomes" id="UP000712600"/>
    </source>
</evidence>
<proteinExistence type="predicted"/>
<evidence type="ECO:0000313" key="2">
    <source>
        <dbReference type="EMBL" id="KAF3511296.1"/>
    </source>
</evidence>
<protein>
    <submittedName>
        <fullName evidence="2">Uncharacterized protein</fullName>
    </submittedName>
</protein>
<reference evidence="2" key="1">
    <citation type="submission" date="2019-12" db="EMBL/GenBank/DDBJ databases">
        <title>Genome sequencing and annotation of Brassica cretica.</title>
        <authorList>
            <person name="Studholme D.J."/>
            <person name="Sarris P."/>
        </authorList>
    </citation>
    <scope>NUCLEOTIDE SEQUENCE</scope>
    <source>
        <strain evidence="2">PFS-109/04</strain>
        <tissue evidence="2">Leaf</tissue>
    </source>
</reference>
<sequence length="201" mass="21950">MRHSVVDSKEKIGERVAGGAPSTSLSSFLSPRLSSTSFSPFPFSVLCFLRHRAVLIWRVSLGSPGKHGQGVDVRFLCSIGAAVGSIWFHIWTCGELCLFSLPPLLDLLDEVGWVCCGFFVAGACARRRVVGLVNLNKSSWWRRVWYQKGSVVDLGLPWSALPLVELLVLSCKCGFDSVWRLVVAPSPIKLDLLEACVLGCG</sequence>
<accession>A0A8S9P5D8</accession>
<comment type="caution">
    <text evidence="2">The sequence shown here is derived from an EMBL/GenBank/DDBJ whole genome shotgun (WGS) entry which is preliminary data.</text>
</comment>
<dbReference type="EMBL" id="QGKX02001521">
    <property type="protein sequence ID" value="KAF3511296.1"/>
    <property type="molecule type" value="Genomic_DNA"/>
</dbReference>
<dbReference type="AlphaFoldDB" id="A0A8S9P5D8"/>
<organism evidence="2 3">
    <name type="scientific">Brassica cretica</name>
    <name type="common">Mustard</name>
    <dbReference type="NCBI Taxonomy" id="69181"/>
    <lineage>
        <taxon>Eukaryota</taxon>
        <taxon>Viridiplantae</taxon>
        <taxon>Streptophyta</taxon>
        <taxon>Embryophyta</taxon>
        <taxon>Tracheophyta</taxon>
        <taxon>Spermatophyta</taxon>
        <taxon>Magnoliopsida</taxon>
        <taxon>eudicotyledons</taxon>
        <taxon>Gunneridae</taxon>
        <taxon>Pentapetalae</taxon>
        <taxon>rosids</taxon>
        <taxon>malvids</taxon>
        <taxon>Brassicales</taxon>
        <taxon>Brassicaceae</taxon>
        <taxon>Brassiceae</taxon>
        <taxon>Brassica</taxon>
    </lineage>
</organism>
<gene>
    <name evidence="2" type="ORF">F2Q69_00007823</name>
</gene>
<name>A0A8S9P5D8_BRACR</name>
<dbReference type="Proteomes" id="UP000712600">
    <property type="component" value="Unassembled WGS sequence"/>
</dbReference>
<feature type="region of interest" description="Disordered" evidence="1">
    <location>
        <begin position="1"/>
        <end position="26"/>
    </location>
</feature>